<keyword evidence="2" id="KW-1185">Reference proteome</keyword>
<name>A0A7I9YVB3_MYCBU</name>
<organism evidence="1 2">
    <name type="scientific">Mycobacterium bourgelatii</name>
    <dbReference type="NCBI Taxonomy" id="1273442"/>
    <lineage>
        <taxon>Bacteria</taxon>
        <taxon>Bacillati</taxon>
        <taxon>Actinomycetota</taxon>
        <taxon>Actinomycetes</taxon>
        <taxon>Mycobacteriales</taxon>
        <taxon>Mycobacteriaceae</taxon>
        <taxon>Mycobacterium</taxon>
    </lineage>
</organism>
<proteinExistence type="predicted"/>
<evidence type="ECO:0000313" key="1">
    <source>
        <dbReference type="EMBL" id="GFG92558.1"/>
    </source>
</evidence>
<sequence length="80" mass="8550">MHVPVDSFVGVENVNGVTASAPPTTAAAAAPTMATLITDPSQIQYAKDTYRSPELMHARWFGGRLRKNCDVFALSESLLG</sequence>
<dbReference type="AlphaFoldDB" id="A0A7I9YVB3"/>
<evidence type="ECO:0000313" key="2">
    <source>
        <dbReference type="Proteomes" id="UP000465360"/>
    </source>
</evidence>
<protein>
    <submittedName>
        <fullName evidence="1">Uncharacterized protein</fullName>
    </submittedName>
</protein>
<accession>A0A7I9YVB3</accession>
<dbReference type="Proteomes" id="UP000465360">
    <property type="component" value="Unassembled WGS sequence"/>
</dbReference>
<gene>
    <name evidence="1" type="ORF">MBOU_46000</name>
</gene>
<reference evidence="1 2" key="1">
    <citation type="journal article" date="2019" name="Emerg. Microbes Infect.">
        <title>Comprehensive subspecies identification of 175 nontuberculous mycobacteria species based on 7547 genomic profiles.</title>
        <authorList>
            <person name="Matsumoto Y."/>
            <person name="Kinjo T."/>
            <person name="Motooka D."/>
            <person name="Nabeya D."/>
            <person name="Jung N."/>
            <person name="Uechi K."/>
            <person name="Horii T."/>
            <person name="Iida T."/>
            <person name="Fujita J."/>
            <person name="Nakamura S."/>
        </authorList>
    </citation>
    <scope>NUCLEOTIDE SEQUENCE [LARGE SCALE GENOMIC DNA]</scope>
    <source>
        <strain evidence="1 2">JCM 30725</strain>
    </source>
</reference>
<dbReference type="EMBL" id="BLKZ01000001">
    <property type="protein sequence ID" value="GFG92558.1"/>
    <property type="molecule type" value="Genomic_DNA"/>
</dbReference>
<comment type="caution">
    <text evidence="1">The sequence shown here is derived from an EMBL/GenBank/DDBJ whole genome shotgun (WGS) entry which is preliminary data.</text>
</comment>